<keyword evidence="1" id="KW-1133">Transmembrane helix</keyword>
<keyword evidence="1" id="KW-0472">Membrane</keyword>
<name>A0A5C7A8I0_9GAMM</name>
<feature type="domain" description="Peptidase M16 C-terminal" evidence="3">
    <location>
        <begin position="270"/>
        <end position="446"/>
    </location>
</feature>
<reference evidence="4 5" key="1">
    <citation type="submission" date="2019-08" db="EMBL/GenBank/DDBJ databases">
        <title>Genome sequence of Psychrobacter frigidicola ACAM304 (type strain).</title>
        <authorList>
            <person name="Bowman J.P."/>
        </authorList>
    </citation>
    <scope>NUCLEOTIDE SEQUENCE [LARGE SCALE GENOMIC DNA]</scope>
    <source>
        <strain evidence="4 5">ACAM 304</strain>
    </source>
</reference>
<evidence type="ECO:0000259" key="3">
    <source>
        <dbReference type="Pfam" id="PF05193"/>
    </source>
</evidence>
<dbReference type="InterPro" id="IPR007863">
    <property type="entry name" value="Peptidase_M16_C"/>
</dbReference>
<dbReference type="AlphaFoldDB" id="A0A5C7A8I0"/>
<dbReference type="PANTHER" id="PTHR11851">
    <property type="entry name" value="METALLOPROTEASE"/>
    <property type="match status" value="1"/>
</dbReference>
<proteinExistence type="predicted"/>
<dbReference type="PANTHER" id="PTHR11851:SF224">
    <property type="entry name" value="PROCESSING PROTEASE"/>
    <property type="match status" value="1"/>
</dbReference>
<evidence type="ECO:0000259" key="2">
    <source>
        <dbReference type="Pfam" id="PF00675"/>
    </source>
</evidence>
<sequence length="533" mass="57581">MTHKISIPNLAITSTHSAVSTTKLTQSTKPKSIRLLYLSVSMAIGLTTGLVTLTVPAYADAGMSENRASAASIDANAPIKALSTLRSLDNVKPLQVTVPNIQHFETKSGVPVSFVRAEALPIVDIDLRFNAGSARDGDIRANGFGIANMTATMLTQGTKKLDEDNFTRAVETLGINLNSNVYKDMFIISLRSLSDDEHLLPAVDLMTQMLIEPSFDTQILARNKARLLVGLQQQKQDPGSLASLAFSKALYGSHPYAHPSSGTLETVPSIEQKDLTNFQKRYLVTANASLAMTGNLTLTQAKKLADNLTADLAIGKAAAVLPEPKALTKGEHIHIPFPSTQTTVLMGQLGEKRATDPKAQQQQTNFAVGNDVLAGGDFNARLMTEIRQNLGYTYGISGSMSPMLARGPYQIGFATRNDKARAAIDASVTVIENTLDKGITNAEMQLTTDNLKNSFPMGFASNAGINGLLGMMNFYQLPDSYLADYMSRIDNVNLASVNQTLRDTLQPDNFLIVTVGQDNPWDNKTVKPKKSSR</sequence>
<accession>A0A5C7A8I0</accession>
<organism evidence="4 5">
    <name type="scientific">Psychrobacter frigidicola</name>
    <dbReference type="NCBI Taxonomy" id="45611"/>
    <lineage>
        <taxon>Bacteria</taxon>
        <taxon>Pseudomonadati</taxon>
        <taxon>Pseudomonadota</taxon>
        <taxon>Gammaproteobacteria</taxon>
        <taxon>Moraxellales</taxon>
        <taxon>Moraxellaceae</taxon>
        <taxon>Psychrobacter</taxon>
    </lineage>
</organism>
<dbReference type="InterPro" id="IPR050361">
    <property type="entry name" value="MPP/UQCRC_Complex"/>
</dbReference>
<evidence type="ECO:0000256" key="1">
    <source>
        <dbReference type="SAM" id="Phobius"/>
    </source>
</evidence>
<keyword evidence="5" id="KW-1185">Reference proteome</keyword>
<evidence type="ECO:0000313" key="4">
    <source>
        <dbReference type="EMBL" id="TXD98006.1"/>
    </source>
</evidence>
<dbReference type="OrthoDB" id="9811314at2"/>
<comment type="caution">
    <text evidence="4">The sequence shown here is derived from an EMBL/GenBank/DDBJ whole genome shotgun (WGS) entry which is preliminary data.</text>
</comment>
<evidence type="ECO:0000313" key="5">
    <source>
        <dbReference type="Proteomes" id="UP000321903"/>
    </source>
</evidence>
<dbReference type="EMBL" id="VORZ01000001">
    <property type="protein sequence ID" value="TXD98006.1"/>
    <property type="molecule type" value="Genomic_DNA"/>
</dbReference>
<dbReference type="Pfam" id="PF05193">
    <property type="entry name" value="Peptidase_M16_C"/>
    <property type="match status" value="1"/>
</dbReference>
<gene>
    <name evidence="4" type="ORF">ES754_03370</name>
</gene>
<dbReference type="InterPro" id="IPR011765">
    <property type="entry name" value="Pept_M16_N"/>
</dbReference>
<dbReference type="Proteomes" id="UP000321903">
    <property type="component" value="Unassembled WGS sequence"/>
</dbReference>
<keyword evidence="1" id="KW-0812">Transmembrane</keyword>
<dbReference type="GO" id="GO:0046872">
    <property type="term" value="F:metal ion binding"/>
    <property type="evidence" value="ECO:0007669"/>
    <property type="project" value="InterPro"/>
</dbReference>
<feature type="transmembrane region" description="Helical" evidence="1">
    <location>
        <begin position="35"/>
        <end position="59"/>
    </location>
</feature>
<dbReference type="Pfam" id="PF00675">
    <property type="entry name" value="Peptidase_M16"/>
    <property type="match status" value="1"/>
</dbReference>
<protein>
    <submittedName>
        <fullName evidence="4">Insulinase family protein</fullName>
    </submittedName>
</protein>
<dbReference type="Gene3D" id="3.30.830.10">
    <property type="entry name" value="Metalloenzyme, LuxS/M16 peptidase-like"/>
    <property type="match status" value="2"/>
</dbReference>
<dbReference type="InterPro" id="IPR011249">
    <property type="entry name" value="Metalloenz_LuxS/M16"/>
</dbReference>
<feature type="domain" description="Peptidase M16 N-terminal" evidence="2">
    <location>
        <begin position="122"/>
        <end position="259"/>
    </location>
</feature>
<dbReference type="SUPFAM" id="SSF63411">
    <property type="entry name" value="LuxS/MPP-like metallohydrolase"/>
    <property type="match status" value="2"/>
</dbReference>